<evidence type="ECO:0000313" key="8">
    <source>
        <dbReference type="Proteomes" id="UP001431209"/>
    </source>
</evidence>
<comment type="similarity">
    <text evidence="2">Belongs to the BRX1 family.</text>
</comment>
<dbReference type="InterPro" id="IPR007109">
    <property type="entry name" value="Brix"/>
</dbReference>
<evidence type="ECO:0000256" key="5">
    <source>
        <dbReference type="SAM" id="MobiDB-lite"/>
    </source>
</evidence>
<dbReference type="EMBL" id="JAOPGA020001652">
    <property type="protein sequence ID" value="KAL0490208.1"/>
    <property type="molecule type" value="Genomic_DNA"/>
</dbReference>
<keyword evidence="8" id="KW-1185">Reference proteome</keyword>
<evidence type="ECO:0000256" key="3">
    <source>
        <dbReference type="ARBA" id="ARBA00022517"/>
    </source>
</evidence>
<dbReference type="GO" id="GO:0006364">
    <property type="term" value="P:rRNA processing"/>
    <property type="evidence" value="ECO:0007669"/>
    <property type="project" value="InterPro"/>
</dbReference>
<accession>A0AAW2ZMN9</accession>
<dbReference type="PANTHER" id="PTHR13634:SF0">
    <property type="entry name" value="RIBOSOME BIOGENESIS PROTEIN BRX1 HOMOLOG"/>
    <property type="match status" value="1"/>
</dbReference>
<organism evidence="7 8">
    <name type="scientific">Acrasis kona</name>
    <dbReference type="NCBI Taxonomy" id="1008807"/>
    <lineage>
        <taxon>Eukaryota</taxon>
        <taxon>Discoba</taxon>
        <taxon>Heterolobosea</taxon>
        <taxon>Tetramitia</taxon>
        <taxon>Eutetramitia</taxon>
        <taxon>Acrasidae</taxon>
        <taxon>Acrasis</taxon>
    </lineage>
</organism>
<feature type="compositionally biased region" description="Acidic residues" evidence="5">
    <location>
        <begin position="282"/>
        <end position="293"/>
    </location>
</feature>
<evidence type="ECO:0000259" key="6">
    <source>
        <dbReference type="PROSITE" id="PS50833"/>
    </source>
</evidence>
<dbReference type="PANTHER" id="PTHR13634">
    <property type="entry name" value="RIBOSOME BIOGENESIS PROTEIN BRIX"/>
    <property type="match status" value="1"/>
</dbReference>
<dbReference type="PROSITE" id="PS50833">
    <property type="entry name" value="BRIX"/>
    <property type="match status" value="1"/>
</dbReference>
<dbReference type="InterPro" id="IPR026532">
    <property type="entry name" value="BRX1"/>
</dbReference>
<evidence type="ECO:0000256" key="1">
    <source>
        <dbReference type="ARBA" id="ARBA00004604"/>
    </source>
</evidence>
<dbReference type="Pfam" id="PF04427">
    <property type="entry name" value="Brix"/>
    <property type="match status" value="1"/>
</dbReference>
<reference evidence="7 8" key="1">
    <citation type="submission" date="2024-03" db="EMBL/GenBank/DDBJ databases">
        <title>The Acrasis kona genome and developmental transcriptomes reveal deep origins of eukaryotic multicellular pathways.</title>
        <authorList>
            <person name="Sheikh S."/>
            <person name="Fu C.-J."/>
            <person name="Brown M.W."/>
            <person name="Baldauf S.L."/>
        </authorList>
    </citation>
    <scope>NUCLEOTIDE SEQUENCE [LARGE SCALE GENOMIC DNA]</scope>
    <source>
        <strain evidence="7 8">ATCC MYA-3509</strain>
    </source>
</reference>
<feature type="region of interest" description="Disordered" evidence="5">
    <location>
        <begin position="273"/>
        <end position="293"/>
    </location>
</feature>
<dbReference type="SUPFAM" id="SSF52954">
    <property type="entry name" value="Class II aaRS ABD-related"/>
    <property type="match status" value="1"/>
</dbReference>
<evidence type="ECO:0000256" key="4">
    <source>
        <dbReference type="ARBA" id="ARBA00023242"/>
    </source>
</evidence>
<sequence>MSEVKNTSDDAIKVKTRKFINKQRTLVFAARGIMASHRHLMRDVRSLMPHAKAENKHDEHKDKKIDVNEVCRSRKCPNSLFFETNADRELFLYALKSPEGPTVKFKVFNISTLQELKLTGNCLKGSRPILHFDRNFDSTPHLQLCKELFTQIFATPRGHPKSKPFVDHMFSFFVLDGMIYFRNYQIIDRPTGKADITEKSLVEIGPRFSLEPTRILDGALDGNVLFNQDRYESKKSVLRQKRQLHGELRQNKQLRKKQRVELSSDQGRFDEVRGIFHVDPNASEDDEEDEEDD</sequence>
<proteinExistence type="inferred from homology"/>
<comment type="subcellular location">
    <subcellularLocation>
        <location evidence="1">Nucleus</location>
        <location evidence="1">Nucleolus</location>
    </subcellularLocation>
</comment>
<dbReference type="AlphaFoldDB" id="A0AAW2ZMN9"/>
<evidence type="ECO:0000256" key="2">
    <source>
        <dbReference type="ARBA" id="ARBA00006369"/>
    </source>
</evidence>
<dbReference type="GO" id="GO:0005730">
    <property type="term" value="C:nucleolus"/>
    <property type="evidence" value="ECO:0007669"/>
    <property type="project" value="UniProtKB-SubCell"/>
</dbReference>
<dbReference type="Proteomes" id="UP001431209">
    <property type="component" value="Unassembled WGS sequence"/>
</dbReference>
<feature type="domain" description="Brix" evidence="6">
    <location>
        <begin position="23"/>
        <end position="221"/>
    </location>
</feature>
<name>A0AAW2ZMN9_9EUKA</name>
<keyword evidence="4" id="KW-0539">Nucleus</keyword>
<protein>
    <submittedName>
        <fullName evidence="7">Brix1</fullName>
    </submittedName>
</protein>
<keyword evidence="3" id="KW-0690">Ribosome biogenesis</keyword>
<gene>
    <name evidence="7" type="ORF">AKO1_006538</name>
</gene>
<evidence type="ECO:0000313" key="7">
    <source>
        <dbReference type="EMBL" id="KAL0490208.1"/>
    </source>
</evidence>
<dbReference type="SMART" id="SM00879">
    <property type="entry name" value="Brix"/>
    <property type="match status" value="1"/>
</dbReference>
<dbReference type="GO" id="GO:0000027">
    <property type="term" value="P:ribosomal large subunit assembly"/>
    <property type="evidence" value="ECO:0007669"/>
    <property type="project" value="TreeGrafter"/>
</dbReference>
<dbReference type="GO" id="GO:0019843">
    <property type="term" value="F:rRNA binding"/>
    <property type="evidence" value="ECO:0007669"/>
    <property type="project" value="InterPro"/>
</dbReference>
<comment type="caution">
    <text evidence="7">The sequence shown here is derived from an EMBL/GenBank/DDBJ whole genome shotgun (WGS) entry which is preliminary data.</text>
</comment>